<evidence type="ECO:0000313" key="16">
    <source>
        <dbReference type="Proteomes" id="UP000287033"/>
    </source>
</evidence>
<evidence type="ECO:0000313" key="15">
    <source>
        <dbReference type="EMBL" id="GCC21324.1"/>
    </source>
</evidence>
<dbReference type="Proteomes" id="UP000287033">
    <property type="component" value="Unassembled WGS sequence"/>
</dbReference>
<evidence type="ECO:0000256" key="5">
    <source>
        <dbReference type="ARBA" id="ARBA00023069"/>
    </source>
</evidence>
<keyword evidence="5" id="KW-0969">Cilium</keyword>
<comment type="subcellular location">
    <subcellularLocation>
        <location evidence="1">Cytoplasm</location>
        <location evidence="1">Cytoskeleton</location>
        <location evidence="1">Flagellum axoneme</location>
    </subcellularLocation>
    <subcellularLocation>
        <location evidence="8">Cytoplasm</location>
        <location evidence="8">Cytoskeleton</location>
        <location evidence="8">Flagellum basal body</location>
    </subcellularLocation>
</comment>
<evidence type="ECO:0000256" key="11">
    <source>
        <dbReference type="ARBA" id="ARBA00041517"/>
    </source>
</evidence>
<dbReference type="PANTHER" id="PTHR21625:SF0">
    <property type="entry name" value="DYNEIN REGULATORY COMPLEX SUBUNIT 2"/>
    <property type="match status" value="1"/>
</dbReference>
<sequence>MPKKSKKATKMTEEEQLLYMQQKMLEEEERQKKKEDMLNQFLKDKLSKEEHNTRLNTLKLNEKWRTVMREAKAAELRKDIEILSQTFERIVDRKDGVIRALTKDLEEAEEQYATALRNHIQNVDKLVDLQRSRLTIIENEFEAELASLKEEFDAERKQMIVQHEQEMTNLEDIMYAMDQIFGEVANEARQEFNSTRDDLKNKGEHVLKMAEMCRKLETEEEKVLPFYASSLTPEEEKKVEHLMMVKPCEELAEAMMDYVTLEQFWKRYNKVQLDQIVLQKEKHTLLQENRRLRQLLKQYLDGISVNEEILSNLNPLIVINNKTNVKMNTPVIEPAASKLVYNVTEAAHIINHTV</sequence>
<dbReference type="AlphaFoldDB" id="A0A401RT54"/>
<dbReference type="PANTHER" id="PTHR21625">
    <property type="entry name" value="NYD-SP28 PROTEIN"/>
    <property type="match status" value="1"/>
</dbReference>
<evidence type="ECO:0000256" key="12">
    <source>
        <dbReference type="ARBA" id="ARBA00045865"/>
    </source>
</evidence>
<comment type="function">
    <text evidence="12">Component of the nexin-dynein regulatory complex (N-DRC), a key regulator of ciliary/flagellar motility which maintains the alignment and integrity of the distal axoneme and regulates microtubule sliding in motile axonemes. Plays a critical role in the assembly of N-DRC and also stabilizes the assembly of multiple inner dynein arms and radial spokes. Coassembles with DRC1 to form a central scaffold needed for assembly of the N-DRC and its attachment to the outer doublet microtubules.</text>
</comment>
<dbReference type="InterPro" id="IPR039505">
    <property type="entry name" value="DRC1/2_N"/>
</dbReference>
<dbReference type="Pfam" id="PF14772">
    <property type="entry name" value="NYD-SP28"/>
    <property type="match status" value="1"/>
</dbReference>
<evidence type="ECO:0000256" key="8">
    <source>
        <dbReference type="ARBA" id="ARBA00037841"/>
    </source>
</evidence>
<dbReference type="STRING" id="137246.A0A401RT54"/>
<evidence type="ECO:0000256" key="7">
    <source>
        <dbReference type="ARBA" id="ARBA00023273"/>
    </source>
</evidence>
<dbReference type="OrthoDB" id="7760980at2759"/>
<evidence type="ECO:0000256" key="9">
    <source>
        <dbReference type="ARBA" id="ARBA00038424"/>
    </source>
</evidence>
<reference evidence="15 16" key="1">
    <citation type="journal article" date="2018" name="Nat. Ecol. Evol.">
        <title>Shark genomes provide insights into elasmobranch evolution and the origin of vertebrates.</title>
        <authorList>
            <person name="Hara Y"/>
            <person name="Yamaguchi K"/>
            <person name="Onimaru K"/>
            <person name="Kadota M"/>
            <person name="Koyanagi M"/>
            <person name="Keeley SD"/>
            <person name="Tatsumi K"/>
            <person name="Tanaka K"/>
            <person name="Motone F"/>
            <person name="Kageyama Y"/>
            <person name="Nozu R"/>
            <person name="Adachi N"/>
            <person name="Nishimura O"/>
            <person name="Nakagawa R"/>
            <person name="Tanegashima C"/>
            <person name="Kiyatake I"/>
            <person name="Matsumoto R"/>
            <person name="Murakumo K"/>
            <person name="Nishida K"/>
            <person name="Terakita A"/>
            <person name="Kuratani S"/>
            <person name="Sato K"/>
            <person name="Hyodo S Kuraku.S."/>
        </authorList>
    </citation>
    <scope>NUCLEOTIDE SEQUENCE [LARGE SCALE GENOMIC DNA]</scope>
</reference>
<evidence type="ECO:0000256" key="3">
    <source>
        <dbReference type="ARBA" id="ARBA00022846"/>
    </source>
</evidence>
<keyword evidence="16" id="KW-1185">Reference proteome</keyword>
<accession>A0A401RT54</accession>
<keyword evidence="3" id="KW-0282">Flagellum</keyword>
<dbReference type="GO" id="GO:0005858">
    <property type="term" value="C:axonemal dynein complex"/>
    <property type="evidence" value="ECO:0007669"/>
    <property type="project" value="InterPro"/>
</dbReference>
<evidence type="ECO:0000256" key="13">
    <source>
        <dbReference type="SAM" id="Coils"/>
    </source>
</evidence>
<feature type="domain" description="Dynein regulatory complex protein 1/2 N-terminal" evidence="14">
    <location>
        <begin position="23"/>
        <end position="123"/>
    </location>
</feature>
<dbReference type="EMBL" id="BEZZ01002172">
    <property type="protein sequence ID" value="GCC21324.1"/>
    <property type="molecule type" value="Genomic_DNA"/>
</dbReference>
<comment type="caution">
    <text evidence="15">The sequence shown here is derived from an EMBL/GenBank/DDBJ whole genome shotgun (WGS) entry which is preliminary data.</text>
</comment>
<dbReference type="InterPro" id="IPR039750">
    <property type="entry name" value="DRC1/DRC2"/>
</dbReference>
<evidence type="ECO:0000256" key="2">
    <source>
        <dbReference type="ARBA" id="ARBA00022490"/>
    </source>
</evidence>
<gene>
    <name evidence="15" type="ORF">chiPu_0019792</name>
</gene>
<keyword evidence="4 13" id="KW-0175">Coiled coil</keyword>
<evidence type="ECO:0000256" key="10">
    <source>
        <dbReference type="ARBA" id="ARBA00040899"/>
    </source>
</evidence>
<keyword evidence="2" id="KW-0963">Cytoplasm</keyword>
<dbReference type="OMA" id="RIDVACL"/>
<evidence type="ECO:0000259" key="14">
    <source>
        <dbReference type="Pfam" id="PF14772"/>
    </source>
</evidence>
<evidence type="ECO:0000256" key="6">
    <source>
        <dbReference type="ARBA" id="ARBA00023212"/>
    </source>
</evidence>
<dbReference type="GO" id="GO:0003352">
    <property type="term" value="P:regulation of cilium movement"/>
    <property type="evidence" value="ECO:0007669"/>
    <property type="project" value="TreeGrafter"/>
</dbReference>
<protein>
    <recommendedName>
        <fullName evidence="10">Dynein regulatory complex subunit 2</fullName>
    </recommendedName>
    <alternativeName>
        <fullName evidence="11">Coiled-coil domain-containing protein 65</fullName>
    </alternativeName>
</protein>
<name>A0A401RT54_CHIPU</name>
<keyword evidence="7" id="KW-0966">Cell projection</keyword>
<evidence type="ECO:0000256" key="4">
    <source>
        <dbReference type="ARBA" id="ARBA00023054"/>
    </source>
</evidence>
<organism evidence="15 16">
    <name type="scientific">Chiloscyllium punctatum</name>
    <name type="common">Brownbanded bambooshark</name>
    <name type="synonym">Hemiscyllium punctatum</name>
    <dbReference type="NCBI Taxonomy" id="137246"/>
    <lineage>
        <taxon>Eukaryota</taxon>
        <taxon>Metazoa</taxon>
        <taxon>Chordata</taxon>
        <taxon>Craniata</taxon>
        <taxon>Vertebrata</taxon>
        <taxon>Chondrichthyes</taxon>
        <taxon>Elasmobranchii</taxon>
        <taxon>Galeomorphii</taxon>
        <taxon>Galeoidea</taxon>
        <taxon>Orectolobiformes</taxon>
        <taxon>Hemiscylliidae</taxon>
        <taxon>Chiloscyllium</taxon>
    </lineage>
</organism>
<keyword evidence="6" id="KW-0206">Cytoskeleton</keyword>
<comment type="similarity">
    <text evidence="9">Belongs to the DRC2 family.</text>
</comment>
<proteinExistence type="inferred from homology"/>
<feature type="coiled-coil region" evidence="13">
    <location>
        <begin position="91"/>
        <end position="158"/>
    </location>
</feature>
<evidence type="ECO:0000256" key="1">
    <source>
        <dbReference type="ARBA" id="ARBA00004611"/>
    </source>
</evidence>
<dbReference type="GO" id="GO:0070286">
    <property type="term" value="P:axonemal dynein complex assembly"/>
    <property type="evidence" value="ECO:0007669"/>
    <property type="project" value="InterPro"/>
</dbReference>
<dbReference type="GO" id="GO:0060285">
    <property type="term" value="P:cilium-dependent cell motility"/>
    <property type="evidence" value="ECO:0007669"/>
    <property type="project" value="TreeGrafter"/>
</dbReference>